<dbReference type="GO" id="GO:0010106">
    <property type="term" value="P:cellular response to iron ion starvation"/>
    <property type="evidence" value="ECO:0007669"/>
    <property type="project" value="InterPro"/>
</dbReference>
<dbReference type="Proteomes" id="UP000190831">
    <property type="component" value="Chromosome C"/>
</dbReference>
<dbReference type="AlphaFoldDB" id="A0A1G4M9G2"/>
<dbReference type="OMA" id="PPMCEIN"/>
<evidence type="ECO:0000313" key="3">
    <source>
        <dbReference type="Proteomes" id="UP000190831"/>
    </source>
</evidence>
<accession>A0A1G4M9G2</accession>
<dbReference type="EMBL" id="LT598485">
    <property type="protein sequence ID" value="SCW00460.1"/>
    <property type="molecule type" value="Genomic_DNA"/>
</dbReference>
<proteinExistence type="predicted"/>
<keyword evidence="3" id="KW-1185">Reference proteome</keyword>
<dbReference type="OrthoDB" id="4068596at2759"/>
<sequence length="570" mass="63323">MENSPLDALSSEMWLHSPSLDSVIVKTSPVSTAGTGTTTTTATDTTGSSFDAYCQGAVAHGGQLHEGGGDAGRAGSGSGSGSGVVAAAAAAAQQHRAQLAGDTASLNNMLIENALESIRRQRSQNKLIHLDPIPDFQDRNQIKPWLQKIFYPQGIEIVIERSDNIKVVFKCKASKRGKQARKQGMQLKEEPDSPSLGKRSSQQKKKRSVSPYNTCPFRVRATYSLKRKKWNIVVVNNGHSHPLKFNADSEDYKKFKNKLREDNDWEAVRKFDELEYRTRFNLPTEPEPIPCDCGLTQEIESFNIVLPSSNTLANSTDKTVTKPRHRLESSRKNKSITNKVLSRSSTPQELQSVSHSSPTQSMHQTIVQRYSPASPTTHVQTVQSVPQHEIPSTFQPWVTSTMPPHADEVDFTDLFLKPMTHFKRESSNLAPHPDETHVAPDQWGSTQDFMDNLNFVPPPMCEINQADDCANVQGQCQRLEHNHLHEVGIPQAQQLHPHSPMVPTRLHQQDSTASPIGTMLTSELNNMRIIDGQLHVINSSSNASSNPNATPHPFDASYSPHWEPQNDFFQ</sequence>
<organism evidence="2 3">
    <name type="scientific">Lachancea fermentati</name>
    <name type="common">Zygosaccharomyces fermentati</name>
    <dbReference type="NCBI Taxonomy" id="4955"/>
    <lineage>
        <taxon>Eukaryota</taxon>
        <taxon>Fungi</taxon>
        <taxon>Dikarya</taxon>
        <taxon>Ascomycota</taxon>
        <taxon>Saccharomycotina</taxon>
        <taxon>Saccharomycetes</taxon>
        <taxon>Saccharomycetales</taxon>
        <taxon>Saccharomycetaceae</taxon>
        <taxon>Lachancea</taxon>
    </lineage>
</organism>
<dbReference type="InterPro" id="IPR014842">
    <property type="entry name" value="AFT"/>
</dbReference>
<feature type="region of interest" description="Disordered" evidence="1">
    <location>
        <begin position="312"/>
        <end position="362"/>
    </location>
</feature>
<feature type="region of interest" description="Disordered" evidence="1">
    <location>
        <begin position="178"/>
        <end position="211"/>
    </location>
</feature>
<reference evidence="2 3" key="1">
    <citation type="submission" date="2016-03" db="EMBL/GenBank/DDBJ databases">
        <authorList>
            <person name="Devillers H."/>
        </authorList>
    </citation>
    <scope>NUCLEOTIDE SEQUENCE [LARGE SCALE GENOMIC DNA]</scope>
    <source>
        <strain evidence="2">CBS 6772</strain>
    </source>
</reference>
<gene>
    <name evidence="2" type="ORF">LAFE_0C04676G</name>
</gene>
<protein>
    <submittedName>
        <fullName evidence="2">LAFE_0C04676g1_1</fullName>
    </submittedName>
</protein>
<name>A0A1G4M9G2_LACFM</name>
<dbReference type="GO" id="GO:0000981">
    <property type="term" value="F:DNA-binding transcription factor activity, RNA polymerase II-specific"/>
    <property type="evidence" value="ECO:0007669"/>
    <property type="project" value="InterPro"/>
</dbReference>
<dbReference type="Pfam" id="PF08731">
    <property type="entry name" value="AFT"/>
    <property type="match status" value="1"/>
</dbReference>
<evidence type="ECO:0000256" key="1">
    <source>
        <dbReference type="SAM" id="MobiDB-lite"/>
    </source>
</evidence>
<dbReference type="STRING" id="4955.A0A1G4M9G2"/>
<feature type="region of interest" description="Disordered" evidence="1">
    <location>
        <begin position="538"/>
        <end position="570"/>
    </location>
</feature>
<feature type="compositionally biased region" description="Polar residues" evidence="1">
    <location>
        <begin position="335"/>
        <end position="362"/>
    </location>
</feature>
<feature type="compositionally biased region" description="Low complexity" evidence="1">
    <location>
        <begin position="538"/>
        <end position="549"/>
    </location>
</feature>
<evidence type="ECO:0000313" key="2">
    <source>
        <dbReference type="EMBL" id="SCW00460.1"/>
    </source>
</evidence>
<dbReference type="GO" id="GO:0045944">
    <property type="term" value="P:positive regulation of transcription by RNA polymerase II"/>
    <property type="evidence" value="ECO:0007669"/>
    <property type="project" value="InterPro"/>
</dbReference>